<protein>
    <submittedName>
        <fullName evidence="4">Glycoside hydrolase family 127 protein</fullName>
    </submittedName>
</protein>
<dbReference type="Gene3D" id="1.50.10.20">
    <property type="match status" value="1"/>
</dbReference>
<evidence type="ECO:0000259" key="3">
    <source>
        <dbReference type="Pfam" id="PF20737"/>
    </source>
</evidence>
<dbReference type="InterPro" id="IPR049049">
    <property type="entry name" value="Beta-AFase-like_GH127_C"/>
</dbReference>
<evidence type="ECO:0000259" key="1">
    <source>
        <dbReference type="Pfam" id="PF07944"/>
    </source>
</evidence>
<organism evidence="4 5">
    <name type="scientific">Chitinophaga agrisoli</name>
    <dbReference type="NCBI Taxonomy" id="2607653"/>
    <lineage>
        <taxon>Bacteria</taxon>
        <taxon>Pseudomonadati</taxon>
        <taxon>Bacteroidota</taxon>
        <taxon>Chitinophagia</taxon>
        <taxon>Chitinophagales</taxon>
        <taxon>Chitinophagaceae</taxon>
        <taxon>Chitinophaga</taxon>
    </lineage>
</organism>
<dbReference type="AlphaFoldDB" id="A0A5B2VPC3"/>
<dbReference type="InterPro" id="IPR049174">
    <property type="entry name" value="Beta-AFase-like"/>
</dbReference>
<proteinExistence type="predicted"/>
<keyword evidence="4" id="KW-0378">Hydrolase</keyword>
<name>A0A5B2VPC3_9BACT</name>
<feature type="domain" description="Non-reducing end beta-L-arabinofuranosidase-like GH127 C-terminal" evidence="3">
    <location>
        <begin position="558"/>
        <end position="673"/>
    </location>
</feature>
<accession>A0A5B2VPC3</accession>
<dbReference type="InterPro" id="IPR049046">
    <property type="entry name" value="Beta-AFase-like_GH127_middle"/>
</dbReference>
<dbReference type="Proteomes" id="UP000324611">
    <property type="component" value="Unassembled WGS sequence"/>
</dbReference>
<gene>
    <name evidence="4" type="ORF">F0L74_30065</name>
</gene>
<dbReference type="Pfam" id="PF20737">
    <property type="entry name" value="Glyco_hydro127C"/>
    <property type="match status" value="1"/>
</dbReference>
<evidence type="ECO:0000313" key="5">
    <source>
        <dbReference type="Proteomes" id="UP000324611"/>
    </source>
</evidence>
<dbReference type="EMBL" id="VUOC01000004">
    <property type="protein sequence ID" value="KAA2240991.1"/>
    <property type="molecule type" value="Genomic_DNA"/>
</dbReference>
<reference evidence="4 5" key="2">
    <citation type="submission" date="2019-09" db="EMBL/GenBank/DDBJ databases">
        <authorList>
            <person name="Jin C."/>
        </authorList>
    </citation>
    <scope>NUCLEOTIDE SEQUENCE [LARGE SCALE GENOMIC DNA]</scope>
    <source>
        <strain evidence="4 5">BN140078</strain>
    </source>
</reference>
<feature type="domain" description="Non-reducing end beta-L-arabinofuranosidase-like GH127 catalytic" evidence="1">
    <location>
        <begin position="42"/>
        <end position="448"/>
    </location>
</feature>
<dbReference type="InterPro" id="IPR008928">
    <property type="entry name" value="6-hairpin_glycosidase_sf"/>
</dbReference>
<sequence length="686" mass="76408">MNTLRLLVWLTLWPALSWSQSHGLVSTGNSQFAPLSSVDMGDVVWTSGFWAERFAVCRNAMVPDLWKTYTDANISHSFKNFEIAAGLDTGSHVGPPFHDGDFYKLLEAVASLYAVTKDKQLDSLMDRVIPVIARSQREDGYIHTPVRIAERHSKGGAKEFEDRLNFETYNMGHLMTAACVHYRATGKRTLLDIAIKAADYLDRFYKRASPELARNAICPSHYMGVIELYRTTKNPEYLQLARNLINIRGYVDGGTDDNQDRVPFRQQTTAMGHAVRANYLYAGVADVYAETGDDSLMACLNSIWEDVAYRKMYITGACGALYDGTSPNGTSYNPVEIQKTHQAYGRDYQLPNMTAHNETCANIGNVLWNWRMLQITGNARYTDVLELALYNSVLSGISLDGDRFCYTNPLAVSAQFPYKLRWSGGRVNYIALSNCCPPNVVRTIAEAGNYAYGVSAKGLWVHLYGSSTLSTHLKDGAALKIAQVTNYPWDGNIKLTVQTAPTGAFTVFMRIPGWSRQAALLVNGKPATGVTATPGQYAAIHRQWKAGDVITLQLPMPVTLMESNPLVEETRNQVAVKRGPIVYCMESVDLPKGASLFDVVMPGKTDLQPTPMEIDKSHIMALTGHALLRQDTGWQRTLYREAALNDTHPVKVTLIPYYAWGNRGNADMTVWVPKYFQYFGGQIQSQ</sequence>
<dbReference type="GO" id="GO:0005975">
    <property type="term" value="P:carbohydrate metabolic process"/>
    <property type="evidence" value="ECO:0007669"/>
    <property type="project" value="InterPro"/>
</dbReference>
<dbReference type="InterPro" id="IPR012878">
    <property type="entry name" value="Beta-AFase-like_GH127_cat"/>
</dbReference>
<keyword evidence="5" id="KW-1185">Reference proteome</keyword>
<reference evidence="4 5" key="1">
    <citation type="submission" date="2019-09" db="EMBL/GenBank/DDBJ databases">
        <title>Chitinophaga ginsengihumi sp. nov., isolated from soil of ginseng rhizosphere.</title>
        <authorList>
            <person name="Lee J."/>
        </authorList>
    </citation>
    <scope>NUCLEOTIDE SEQUENCE [LARGE SCALE GENOMIC DNA]</scope>
    <source>
        <strain evidence="4 5">BN140078</strain>
    </source>
</reference>
<dbReference type="Pfam" id="PF07944">
    <property type="entry name" value="Beta-AFase-like_GH127_cat"/>
    <property type="match status" value="1"/>
</dbReference>
<comment type="caution">
    <text evidence="4">The sequence shown here is derived from an EMBL/GenBank/DDBJ whole genome shotgun (WGS) entry which is preliminary data.</text>
</comment>
<dbReference type="PANTHER" id="PTHR43465">
    <property type="entry name" value="DUF1680 DOMAIN PROTEIN (AFU_ORTHOLOGUE AFUA_1G08910)"/>
    <property type="match status" value="1"/>
</dbReference>
<dbReference type="GO" id="GO:0016787">
    <property type="term" value="F:hydrolase activity"/>
    <property type="evidence" value="ECO:0007669"/>
    <property type="project" value="UniProtKB-KW"/>
</dbReference>
<dbReference type="PANTHER" id="PTHR43465:SF1">
    <property type="entry name" value="NON-REDUCING END BETA-L-ARABINOFURANOSIDASE"/>
    <property type="match status" value="1"/>
</dbReference>
<dbReference type="SUPFAM" id="SSF48208">
    <property type="entry name" value="Six-hairpin glycosidases"/>
    <property type="match status" value="1"/>
</dbReference>
<evidence type="ECO:0000259" key="2">
    <source>
        <dbReference type="Pfam" id="PF20736"/>
    </source>
</evidence>
<evidence type="ECO:0000313" key="4">
    <source>
        <dbReference type="EMBL" id="KAA2240991.1"/>
    </source>
</evidence>
<dbReference type="Pfam" id="PF20736">
    <property type="entry name" value="Glyco_hydro127M"/>
    <property type="match status" value="1"/>
</dbReference>
<feature type="domain" description="Non-reducing end beta-L-arabinofuranosidase-like GH127 middle" evidence="2">
    <location>
        <begin position="459"/>
        <end position="556"/>
    </location>
</feature>